<comment type="caution">
    <text evidence="1">The sequence shown here is derived from an EMBL/GenBank/DDBJ whole genome shotgun (WGS) entry which is preliminary data.</text>
</comment>
<dbReference type="AlphaFoldDB" id="A0A9D1UI37"/>
<gene>
    <name evidence="1" type="ORF">IAC47_03075</name>
</gene>
<feature type="non-terminal residue" evidence="1">
    <location>
        <position position="1"/>
    </location>
</feature>
<reference evidence="1" key="2">
    <citation type="submission" date="2021-04" db="EMBL/GenBank/DDBJ databases">
        <authorList>
            <person name="Gilroy R."/>
        </authorList>
    </citation>
    <scope>NUCLEOTIDE SEQUENCE</scope>
    <source>
        <strain evidence="1">Gambia16-930</strain>
    </source>
</reference>
<sequence>GEKRELTKDEMKKEFKIKIKKNKKINEDSYILKFNSIKEYYMYLNYHYGTKTYLFYTRMGEKWMYSVTDIYLNYDPEKPDKLKSVKVKSLKMPTGSLHFREYER</sequence>
<reference evidence="1" key="1">
    <citation type="journal article" date="2021" name="PeerJ">
        <title>Extensive microbial diversity within the chicken gut microbiome revealed by metagenomics and culture.</title>
        <authorList>
            <person name="Gilroy R."/>
            <person name="Ravi A."/>
            <person name="Getino M."/>
            <person name="Pursley I."/>
            <person name="Horton D.L."/>
            <person name="Alikhan N.F."/>
            <person name="Baker D."/>
            <person name="Gharbi K."/>
            <person name="Hall N."/>
            <person name="Watson M."/>
            <person name="Adriaenssens E.M."/>
            <person name="Foster-Nyarko E."/>
            <person name="Jarju S."/>
            <person name="Secka A."/>
            <person name="Antonio M."/>
            <person name="Oren A."/>
            <person name="Chaudhuri R.R."/>
            <person name="La Ragione R."/>
            <person name="Hildebrand F."/>
            <person name="Pallen M.J."/>
        </authorList>
    </citation>
    <scope>NUCLEOTIDE SEQUENCE</scope>
    <source>
        <strain evidence="1">Gambia16-930</strain>
    </source>
</reference>
<proteinExistence type="predicted"/>
<dbReference type="Proteomes" id="UP000824267">
    <property type="component" value="Unassembled WGS sequence"/>
</dbReference>
<protein>
    <submittedName>
        <fullName evidence="1">Uncharacterized protein</fullName>
    </submittedName>
</protein>
<evidence type="ECO:0000313" key="1">
    <source>
        <dbReference type="EMBL" id="HIW87240.1"/>
    </source>
</evidence>
<evidence type="ECO:0000313" key="2">
    <source>
        <dbReference type="Proteomes" id="UP000824267"/>
    </source>
</evidence>
<accession>A0A9D1UI37</accession>
<dbReference type="EMBL" id="DXGG01000105">
    <property type="protein sequence ID" value="HIW87240.1"/>
    <property type="molecule type" value="Genomic_DNA"/>
</dbReference>
<organism evidence="1 2">
    <name type="scientific">Candidatus Onthomorpha intestinigallinarum</name>
    <dbReference type="NCBI Taxonomy" id="2840880"/>
    <lineage>
        <taxon>Bacteria</taxon>
        <taxon>Pseudomonadati</taxon>
        <taxon>Bacteroidota</taxon>
        <taxon>Bacteroidia</taxon>
        <taxon>Bacteroidales</taxon>
        <taxon>Candidatus Onthomorpha</taxon>
    </lineage>
</organism>
<name>A0A9D1UI37_9BACT</name>